<name>A0A1Y2DPJ3_9PEZI</name>
<dbReference type="GeneID" id="63770687"/>
<reference evidence="1 2" key="1">
    <citation type="submission" date="2016-07" db="EMBL/GenBank/DDBJ databases">
        <title>Pervasive Adenine N6-methylation of Active Genes in Fungi.</title>
        <authorList>
            <consortium name="DOE Joint Genome Institute"/>
            <person name="Mondo S.J."/>
            <person name="Dannebaum R.O."/>
            <person name="Kuo R.C."/>
            <person name="Labutti K."/>
            <person name="Haridas S."/>
            <person name="Kuo A."/>
            <person name="Salamov A."/>
            <person name="Ahrendt S.R."/>
            <person name="Lipzen A."/>
            <person name="Sullivan W."/>
            <person name="Andreopoulos W.B."/>
            <person name="Clum A."/>
            <person name="Lindquist E."/>
            <person name="Daum C."/>
            <person name="Ramamoorthy G.K."/>
            <person name="Gryganskyi A."/>
            <person name="Culley D."/>
            <person name="Magnuson J.K."/>
            <person name="James T.Y."/>
            <person name="O'Malley M.A."/>
            <person name="Stajich J.E."/>
            <person name="Spatafora J.W."/>
            <person name="Visel A."/>
            <person name="Grigoriev I.V."/>
        </authorList>
    </citation>
    <scope>NUCLEOTIDE SEQUENCE [LARGE SCALE GENOMIC DNA]</scope>
    <source>
        <strain evidence="1 2">CBS 129021</strain>
    </source>
</reference>
<comment type="caution">
    <text evidence="1">The sequence shown here is derived from an EMBL/GenBank/DDBJ whole genome shotgun (WGS) entry which is preliminary data.</text>
</comment>
<keyword evidence="2" id="KW-1185">Reference proteome</keyword>
<dbReference type="EMBL" id="MCFJ01000010">
    <property type="protein sequence ID" value="ORY61203.1"/>
    <property type="molecule type" value="Genomic_DNA"/>
</dbReference>
<evidence type="ECO:0000313" key="2">
    <source>
        <dbReference type="Proteomes" id="UP000193689"/>
    </source>
</evidence>
<sequence length="103" mass="11541">MAIYSLPPTRLNILDTAGGYTSNARRVVAIKYLWETCVIITRWWRSVAALLVGQACYPSWPVPAGQFSDGKWWDLPKRDRVSSCSQLLHRLGSTPEAASWSST</sequence>
<protein>
    <submittedName>
        <fullName evidence="1">Uncharacterized protein</fullName>
    </submittedName>
</protein>
<gene>
    <name evidence="1" type="ORF">BCR38DRAFT_29280</name>
</gene>
<proteinExistence type="predicted"/>
<organism evidence="1 2">
    <name type="scientific">Pseudomassariella vexata</name>
    <dbReference type="NCBI Taxonomy" id="1141098"/>
    <lineage>
        <taxon>Eukaryota</taxon>
        <taxon>Fungi</taxon>
        <taxon>Dikarya</taxon>
        <taxon>Ascomycota</taxon>
        <taxon>Pezizomycotina</taxon>
        <taxon>Sordariomycetes</taxon>
        <taxon>Xylariomycetidae</taxon>
        <taxon>Amphisphaeriales</taxon>
        <taxon>Pseudomassariaceae</taxon>
        <taxon>Pseudomassariella</taxon>
    </lineage>
</organism>
<dbReference type="AlphaFoldDB" id="A0A1Y2DPJ3"/>
<dbReference type="InParanoid" id="A0A1Y2DPJ3"/>
<dbReference type="RefSeq" id="XP_040713280.1">
    <property type="nucleotide sequence ID" value="XM_040854475.1"/>
</dbReference>
<accession>A0A1Y2DPJ3</accession>
<evidence type="ECO:0000313" key="1">
    <source>
        <dbReference type="EMBL" id="ORY61203.1"/>
    </source>
</evidence>
<dbReference type="Proteomes" id="UP000193689">
    <property type="component" value="Unassembled WGS sequence"/>
</dbReference>